<name>W4VJ51_9BACI</name>
<gene>
    <name evidence="2" type="ORF">JCM21714_2234</name>
</gene>
<dbReference type="InterPro" id="IPR039052">
    <property type="entry name" value="Antitox_PemI-like"/>
</dbReference>
<dbReference type="eggNOG" id="COG2336">
    <property type="taxonomic scope" value="Bacteria"/>
</dbReference>
<evidence type="ECO:0000259" key="1">
    <source>
        <dbReference type="SMART" id="SM00966"/>
    </source>
</evidence>
<evidence type="ECO:0000313" key="3">
    <source>
        <dbReference type="Proteomes" id="UP000019102"/>
    </source>
</evidence>
<dbReference type="EMBL" id="BAVS01000010">
    <property type="protein sequence ID" value="GAE93181.1"/>
    <property type="molecule type" value="Genomic_DNA"/>
</dbReference>
<dbReference type="STRING" id="1298598.JCM21714_2234"/>
<protein>
    <submittedName>
        <fullName evidence="2">Programmed cell death antitoxin MazE</fullName>
    </submittedName>
</protein>
<dbReference type="GO" id="GO:0097351">
    <property type="term" value="F:toxin sequestering activity"/>
    <property type="evidence" value="ECO:0007669"/>
    <property type="project" value="InterPro"/>
</dbReference>
<dbReference type="PANTHER" id="PTHR40516:SF1">
    <property type="entry name" value="ANTITOXIN CHPS-RELATED"/>
    <property type="match status" value="1"/>
</dbReference>
<sequence>METNNKKKGDAEMTTKVQKWGGNSLAIRIPKQVASEFDLDKGSDLEIEILDNAIKLTPTKRKPTLEEMMSKITPENQHEPIDWGGNRRVKNYGEIYT</sequence>
<feature type="domain" description="SpoVT-AbrB" evidence="1">
    <location>
        <begin position="19"/>
        <end position="64"/>
    </location>
</feature>
<dbReference type="SMART" id="SM00966">
    <property type="entry name" value="SpoVT_AbrB"/>
    <property type="match status" value="1"/>
</dbReference>
<proteinExistence type="predicted"/>
<dbReference type="AlphaFoldDB" id="W4VJ51"/>
<keyword evidence="3" id="KW-1185">Reference proteome</keyword>
<dbReference type="InterPro" id="IPR037914">
    <property type="entry name" value="SpoVT-AbrB_sf"/>
</dbReference>
<dbReference type="GO" id="GO:0003677">
    <property type="term" value="F:DNA binding"/>
    <property type="evidence" value="ECO:0007669"/>
    <property type="project" value="InterPro"/>
</dbReference>
<dbReference type="Proteomes" id="UP000019102">
    <property type="component" value="Unassembled WGS sequence"/>
</dbReference>
<dbReference type="InterPro" id="IPR007159">
    <property type="entry name" value="SpoVT-AbrB_dom"/>
</dbReference>
<dbReference type="PANTHER" id="PTHR40516">
    <property type="entry name" value="ANTITOXIN CHPS-RELATED"/>
    <property type="match status" value="1"/>
</dbReference>
<organism evidence="2 3">
    <name type="scientific">Gracilibacillus boraciitolerans JCM 21714</name>
    <dbReference type="NCBI Taxonomy" id="1298598"/>
    <lineage>
        <taxon>Bacteria</taxon>
        <taxon>Bacillati</taxon>
        <taxon>Bacillota</taxon>
        <taxon>Bacilli</taxon>
        <taxon>Bacillales</taxon>
        <taxon>Bacillaceae</taxon>
        <taxon>Gracilibacillus</taxon>
    </lineage>
</organism>
<comment type="caution">
    <text evidence="2">The sequence shown here is derived from an EMBL/GenBank/DDBJ whole genome shotgun (WGS) entry which is preliminary data.</text>
</comment>
<dbReference type="OrthoDB" id="9795766at2"/>
<dbReference type="SUPFAM" id="SSF89447">
    <property type="entry name" value="AbrB/MazE/MraZ-like"/>
    <property type="match status" value="1"/>
</dbReference>
<evidence type="ECO:0000313" key="2">
    <source>
        <dbReference type="EMBL" id="GAE93181.1"/>
    </source>
</evidence>
<dbReference type="Pfam" id="PF04014">
    <property type="entry name" value="MazE_antitoxin"/>
    <property type="match status" value="1"/>
</dbReference>
<dbReference type="Gene3D" id="2.10.260.10">
    <property type="match status" value="1"/>
</dbReference>
<accession>W4VJ51</accession>
<dbReference type="RefSeq" id="WP_052000478.1">
    <property type="nucleotide sequence ID" value="NZ_BAVS01000010.1"/>
</dbReference>
<reference evidence="2 3" key="1">
    <citation type="journal article" date="2014" name="Genome Announc.">
        <title>Draft Genome Sequence of the Boron-Tolerant and Moderately Halotolerant Bacterium Gracilibacillus boraciitolerans JCM 21714T.</title>
        <authorList>
            <person name="Ahmed I."/>
            <person name="Oshima K."/>
            <person name="Suda W."/>
            <person name="Kitamura K."/>
            <person name="Iida T."/>
            <person name="Ohmori Y."/>
            <person name="Fujiwara T."/>
            <person name="Hattori M."/>
            <person name="Ohkuma M."/>
        </authorList>
    </citation>
    <scope>NUCLEOTIDE SEQUENCE [LARGE SCALE GENOMIC DNA]</scope>
    <source>
        <strain evidence="2 3">JCM 21714</strain>
    </source>
</reference>